<evidence type="ECO:0000256" key="16">
    <source>
        <dbReference type="SAM" id="Phobius"/>
    </source>
</evidence>
<keyword evidence="8 16" id="KW-0472">Membrane</keyword>
<dbReference type="InterPro" id="IPR001182">
    <property type="entry name" value="FtsW/RodA"/>
</dbReference>
<evidence type="ECO:0000256" key="4">
    <source>
        <dbReference type="ARBA" id="ARBA00022692"/>
    </source>
</evidence>
<dbReference type="eggNOG" id="COG0772">
    <property type="taxonomic scope" value="Bacteria"/>
</dbReference>
<evidence type="ECO:0000256" key="2">
    <source>
        <dbReference type="ARBA" id="ARBA00022676"/>
    </source>
</evidence>
<feature type="transmembrane region" description="Helical" evidence="16">
    <location>
        <begin position="49"/>
        <end position="66"/>
    </location>
</feature>
<keyword evidence="7 16" id="KW-1133">Transmembrane helix</keyword>
<keyword evidence="6" id="KW-0573">Peptidoglycan synthesis</keyword>
<dbReference type="Proteomes" id="UP000001366">
    <property type="component" value="Chromosome"/>
</dbReference>
<feature type="transmembrane region" description="Helical" evidence="16">
    <location>
        <begin position="304"/>
        <end position="323"/>
    </location>
</feature>
<dbReference type="GO" id="GO:0009252">
    <property type="term" value="P:peptidoglycan biosynthetic process"/>
    <property type="evidence" value="ECO:0007669"/>
    <property type="project" value="UniProtKB-KW"/>
</dbReference>
<dbReference type="STRING" id="123214.PERMA_0623"/>
<evidence type="ECO:0000256" key="5">
    <source>
        <dbReference type="ARBA" id="ARBA00022960"/>
    </source>
</evidence>
<evidence type="ECO:0000256" key="11">
    <source>
        <dbReference type="ARBA" id="ARBA00038053"/>
    </source>
</evidence>
<evidence type="ECO:0000256" key="12">
    <source>
        <dbReference type="ARBA" id="ARBA00041185"/>
    </source>
</evidence>
<sequence length="372" mass="42114">MVRDFYFDRILLLCFIILFIYGIVFVFSATSVPSLINNKDPYLYLKKEILWVFIGFSVMVASYLTPVNFWKKISYPAVIISIVLLVMVLIFPAEIKGTSVKRWLDLGFFKFQPSELAKISTVLFLANFIHRKEKYLKSWEAIISAITVPALISALILVEPHKGAAFFILILTFLIMFSANFDWKKLVIFPVVAVPVFLYIFFSSEYAYKRILALIDPMGYKEQFSYQVFQSILAFSKGGLTGEGIGAGTQKLRYLPEIHTDYIYALIGEETGFLGASFLVIIFLVILLKGINISIKLEDRFSQVLGVGLTFLIVIQAFFHFAVNTSLLPPTGFTLPFVSYGGTSLFVMSLSAGILLRLSKEPVKTAFHRRLH</sequence>
<evidence type="ECO:0000256" key="6">
    <source>
        <dbReference type="ARBA" id="ARBA00022984"/>
    </source>
</evidence>
<evidence type="ECO:0000256" key="7">
    <source>
        <dbReference type="ARBA" id="ARBA00022989"/>
    </source>
</evidence>
<evidence type="ECO:0000256" key="15">
    <source>
        <dbReference type="ARBA" id="ARBA00049902"/>
    </source>
</evidence>
<keyword evidence="3" id="KW-0808">Transferase</keyword>
<feature type="transmembrane region" description="Helical" evidence="16">
    <location>
        <begin position="335"/>
        <end position="356"/>
    </location>
</feature>
<dbReference type="GO" id="GO:0051301">
    <property type="term" value="P:cell division"/>
    <property type="evidence" value="ECO:0007669"/>
    <property type="project" value="InterPro"/>
</dbReference>
<evidence type="ECO:0000256" key="3">
    <source>
        <dbReference type="ARBA" id="ARBA00022679"/>
    </source>
</evidence>
<dbReference type="OrthoDB" id="9812661at2"/>
<dbReference type="RefSeq" id="WP_012675872.1">
    <property type="nucleotide sequence ID" value="NC_012440.1"/>
</dbReference>
<feature type="transmembrane region" description="Helical" evidence="16">
    <location>
        <begin position="188"/>
        <end position="208"/>
    </location>
</feature>
<dbReference type="KEGG" id="pmx:PERMA_0623"/>
<dbReference type="AlphaFoldDB" id="C0QUP7"/>
<name>C0QUP7_PERMH</name>
<dbReference type="GO" id="GO:0032153">
    <property type="term" value="C:cell division site"/>
    <property type="evidence" value="ECO:0007669"/>
    <property type="project" value="TreeGrafter"/>
</dbReference>
<dbReference type="GO" id="GO:0008360">
    <property type="term" value="P:regulation of cell shape"/>
    <property type="evidence" value="ECO:0007669"/>
    <property type="project" value="UniProtKB-KW"/>
</dbReference>
<keyword evidence="2" id="KW-0328">Glycosyltransferase</keyword>
<feature type="transmembrane region" description="Helical" evidence="16">
    <location>
        <begin position="73"/>
        <end position="91"/>
    </location>
</feature>
<protein>
    <recommendedName>
        <fullName evidence="12">Probable peptidoglycan glycosyltransferase FtsW</fullName>
        <ecNumber evidence="14">2.4.99.28</ecNumber>
    </recommendedName>
    <alternativeName>
        <fullName evidence="13">Cell division protein FtsW</fullName>
    </alternativeName>
    <alternativeName>
        <fullName evidence="10">Cell wall polymerase</fullName>
    </alternativeName>
    <alternativeName>
        <fullName evidence="9">Peptidoglycan polymerase</fullName>
    </alternativeName>
</protein>
<comment type="subcellular location">
    <subcellularLocation>
        <location evidence="1">Membrane</location>
        <topology evidence="1">Multi-pass membrane protein</topology>
    </subcellularLocation>
</comment>
<reference evidence="17 18" key="1">
    <citation type="journal article" date="2009" name="J. Bacteriol.">
        <title>Complete and draft genome sequences of six members of the Aquificales.</title>
        <authorList>
            <person name="Reysenbach A.L."/>
            <person name="Hamamura N."/>
            <person name="Podar M."/>
            <person name="Griffiths E."/>
            <person name="Ferreira S."/>
            <person name="Hochstein R."/>
            <person name="Heidelberg J."/>
            <person name="Johnson J."/>
            <person name="Mead D."/>
            <person name="Pohorille A."/>
            <person name="Sarmiento M."/>
            <person name="Schweighofer K."/>
            <person name="Seshadri R."/>
            <person name="Voytek M.A."/>
        </authorList>
    </citation>
    <scope>NUCLEOTIDE SEQUENCE [LARGE SCALE GENOMIC DNA]</scope>
    <source>
        <strain evidence="18">DSM 14350 / EX-H1</strain>
    </source>
</reference>
<evidence type="ECO:0000256" key="8">
    <source>
        <dbReference type="ARBA" id="ARBA00023136"/>
    </source>
</evidence>
<evidence type="ECO:0000313" key="17">
    <source>
        <dbReference type="EMBL" id="ACO03633.1"/>
    </source>
</evidence>
<evidence type="ECO:0000256" key="13">
    <source>
        <dbReference type="ARBA" id="ARBA00041418"/>
    </source>
</evidence>
<dbReference type="GO" id="GO:0005886">
    <property type="term" value="C:plasma membrane"/>
    <property type="evidence" value="ECO:0007669"/>
    <property type="project" value="TreeGrafter"/>
</dbReference>
<dbReference type="PaxDb" id="123214-PERMA_0623"/>
<keyword evidence="5" id="KW-0133">Cell shape</keyword>
<feature type="transmembrane region" description="Helical" evidence="16">
    <location>
        <begin position="10"/>
        <end position="29"/>
    </location>
</feature>
<evidence type="ECO:0000256" key="9">
    <source>
        <dbReference type="ARBA" id="ARBA00032370"/>
    </source>
</evidence>
<dbReference type="EC" id="2.4.99.28" evidence="14"/>
<evidence type="ECO:0000256" key="1">
    <source>
        <dbReference type="ARBA" id="ARBA00004141"/>
    </source>
</evidence>
<comment type="similarity">
    <text evidence="11">Belongs to the SEDS family. FtsW subfamily.</text>
</comment>
<comment type="catalytic activity">
    <reaction evidence="15">
        <text>[GlcNAc-(1-&gt;4)-Mur2Ac(oyl-L-Ala-gamma-D-Glu-L-Lys-D-Ala-D-Ala)](n)-di-trans,octa-cis-undecaprenyl diphosphate + beta-D-GlcNAc-(1-&gt;4)-Mur2Ac(oyl-L-Ala-gamma-D-Glu-L-Lys-D-Ala-D-Ala)-di-trans,octa-cis-undecaprenyl diphosphate = [GlcNAc-(1-&gt;4)-Mur2Ac(oyl-L-Ala-gamma-D-Glu-L-Lys-D-Ala-D-Ala)](n+1)-di-trans,octa-cis-undecaprenyl diphosphate + di-trans,octa-cis-undecaprenyl diphosphate + H(+)</text>
        <dbReference type="Rhea" id="RHEA:23708"/>
        <dbReference type="Rhea" id="RHEA-COMP:9602"/>
        <dbReference type="Rhea" id="RHEA-COMP:9603"/>
        <dbReference type="ChEBI" id="CHEBI:15378"/>
        <dbReference type="ChEBI" id="CHEBI:58405"/>
        <dbReference type="ChEBI" id="CHEBI:60033"/>
        <dbReference type="ChEBI" id="CHEBI:78435"/>
        <dbReference type="EC" id="2.4.99.28"/>
    </reaction>
</comment>
<feature type="transmembrane region" description="Helical" evidence="16">
    <location>
        <begin position="164"/>
        <end position="181"/>
    </location>
</feature>
<dbReference type="PANTHER" id="PTHR30474:SF2">
    <property type="entry name" value="PEPTIDOGLYCAN GLYCOSYLTRANSFERASE FTSW-RELATED"/>
    <property type="match status" value="1"/>
</dbReference>
<keyword evidence="4 16" id="KW-0812">Transmembrane</keyword>
<feature type="transmembrane region" description="Helical" evidence="16">
    <location>
        <begin position="111"/>
        <end position="129"/>
    </location>
</feature>
<dbReference type="Pfam" id="PF01098">
    <property type="entry name" value="FTSW_RODA_SPOVE"/>
    <property type="match status" value="1"/>
</dbReference>
<feature type="transmembrane region" description="Helical" evidence="16">
    <location>
        <begin position="272"/>
        <end position="292"/>
    </location>
</feature>
<accession>C0QUP7</accession>
<dbReference type="GO" id="GO:0015648">
    <property type="term" value="F:lipid-linked peptidoglycan transporter activity"/>
    <property type="evidence" value="ECO:0007669"/>
    <property type="project" value="TreeGrafter"/>
</dbReference>
<keyword evidence="18" id="KW-1185">Reference proteome</keyword>
<evidence type="ECO:0000313" key="18">
    <source>
        <dbReference type="Proteomes" id="UP000001366"/>
    </source>
</evidence>
<evidence type="ECO:0000256" key="10">
    <source>
        <dbReference type="ARBA" id="ARBA00033270"/>
    </source>
</evidence>
<dbReference type="GO" id="GO:0008955">
    <property type="term" value="F:peptidoglycan glycosyltransferase activity"/>
    <property type="evidence" value="ECO:0007669"/>
    <property type="project" value="UniProtKB-EC"/>
</dbReference>
<gene>
    <name evidence="17" type="ordered locus">PERMA_0623</name>
</gene>
<evidence type="ECO:0000256" key="14">
    <source>
        <dbReference type="ARBA" id="ARBA00044770"/>
    </source>
</evidence>
<dbReference type="EMBL" id="CP001230">
    <property type="protein sequence ID" value="ACO03633.1"/>
    <property type="molecule type" value="Genomic_DNA"/>
</dbReference>
<dbReference type="PANTHER" id="PTHR30474">
    <property type="entry name" value="CELL CYCLE PROTEIN"/>
    <property type="match status" value="1"/>
</dbReference>
<organism evidence="17 18">
    <name type="scientific">Persephonella marina (strain DSM 14350 / EX-H1)</name>
    <dbReference type="NCBI Taxonomy" id="123214"/>
    <lineage>
        <taxon>Bacteria</taxon>
        <taxon>Pseudomonadati</taxon>
        <taxon>Aquificota</taxon>
        <taxon>Aquificia</taxon>
        <taxon>Aquificales</taxon>
        <taxon>Hydrogenothermaceae</taxon>
        <taxon>Persephonella</taxon>
    </lineage>
</organism>
<proteinExistence type="inferred from homology"/>
<dbReference type="HOGENOM" id="CLU_029243_0_1_0"/>
<feature type="transmembrane region" description="Helical" evidence="16">
    <location>
        <begin position="141"/>
        <end position="158"/>
    </location>
</feature>